<dbReference type="InterPro" id="IPR026444">
    <property type="entry name" value="Secre_tail"/>
</dbReference>
<evidence type="ECO:0000259" key="1">
    <source>
        <dbReference type="Pfam" id="PF18962"/>
    </source>
</evidence>
<dbReference type="InterPro" id="IPR045474">
    <property type="entry name" value="GEVED"/>
</dbReference>
<keyword evidence="4" id="KW-1185">Reference proteome</keyword>
<dbReference type="EMBL" id="PYFT01000001">
    <property type="protein sequence ID" value="PSR52038.1"/>
    <property type="molecule type" value="Genomic_DNA"/>
</dbReference>
<protein>
    <submittedName>
        <fullName evidence="3">Uncharacterized protein</fullName>
    </submittedName>
</protein>
<name>A0A2T2Y9D9_9BACT</name>
<feature type="domain" description="GEVED" evidence="2">
    <location>
        <begin position="537"/>
        <end position="614"/>
    </location>
</feature>
<proteinExistence type="predicted"/>
<evidence type="ECO:0000259" key="2">
    <source>
        <dbReference type="Pfam" id="PF20009"/>
    </source>
</evidence>
<evidence type="ECO:0000313" key="3">
    <source>
        <dbReference type="EMBL" id="PSR52038.1"/>
    </source>
</evidence>
<dbReference type="Pfam" id="PF18962">
    <property type="entry name" value="Por_Secre_tail"/>
    <property type="match status" value="1"/>
</dbReference>
<dbReference type="RefSeq" id="WP_106925273.1">
    <property type="nucleotide sequence ID" value="NZ_PYFT01000001.1"/>
</dbReference>
<evidence type="ECO:0000313" key="4">
    <source>
        <dbReference type="Proteomes" id="UP000240357"/>
    </source>
</evidence>
<organism evidence="3 4">
    <name type="scientific">Adhaeribacter arboris</name>
    <dbReference type="NCBI Taxonomy" id="2072846"/>
    <lineage>
        <taxon>Bacteria</taxon>
        <taxon>Pseudomonadati</taxon>
        <taxon>Bacteroidota</taxon>
        <taxon>Cytophagia</taxon>
        <taxon>Cytophagales</taxon>
        <taxon>Hymenobacteraceae</taxon>
        <taxon>Adhaeribacter</taxon>
    </lineage>
</organism>
<sequence>MKATVTYRNENKLSCLCLIWFRILLFLFIFIHTTATLQAQEKEWDKTLGGNGDDHMPFLRQTSDGGYILGGWSNSEKGQDKSEDSRGNFDYWVVKLKADGSKAWDKTFGGNGDDLLTSLQLTRDGGYILSGFSYSENNNEKSEESRGGADYWVVKLNANGTKAWDKTLGGKGDDYGQYLVQTQDGGYMVGGYSNSNIEGEKSEISRGNYDYWIVKLDASGSPEWDKTMGGNADDKLTILEQTQEGGYVLGGYSNSDNRGNKSEASRGDTDYWVIKIDEGGTLIWDKTYGGSDFENLQFVQQTLEGGYILGGQSESEKGGDKTQASRGGSDYWVIKLKADGSKSWDKSYGGKGDDFFSALQQLSDGGYILGGSAMYGIGGDKTTAGAGDLDFWVLRIKDDGSKVWDKTLGGAEYDLLNAIQNTRDGGYIMGGWSLSGKSGNKTEASRGGYDYWVVKMEDPGNPNKPYCVPSVTYTCQDVDLYIANFTFNTLSNQTAGCEGNNNGYVNFNPIGKLTTTVNTGQSYPIQLQSGPDHPQGFGIWIDFDNDGDFDDNGELVYNLKEAGTGTFSGMITIPANASEGYHRLRVRTKYNSSFAEEEACSEAEYGETEDYTITIAEAQNATQWNMRFGGAGNDGLLTLIQTTDGGYITGGHSPSGISGDKTQATQGKNDYWLVKTDANGKKLWDKRYGGPDHEYLNRILQTLDGGYLLGGSSLSGLGGDKTQDNRGDRDYWIVKIDAQGNKQWDKRFGGSGYDELKKVLLLPTGEYLLAGYSNSPANGDKSQASQGGTDFWVIKITSTGAKIWDQRYGGTLNDDLMGIVPTSEGGFLLAGSSASGRSGDKTELSRGGNDFWLVRIDKDGNKQWDKRFGGSGQDELYSLGRTTSYIFLAGQSNSPADGDKSQDSQGGKDYWLLKVSNNGALIWDKRFGGDQEDELRGSIQTKDGGYVLAGYSFSGKSGNKSENSQGESDYWLVKTDKEGNYQWDKRYGGQATEELRAIIQAPDGNLILGGKSASGVSGDRSQPSQGGTDFWLVKVAPYAAETPQVAAREVKPFLENPDLISPIRLKVAPNPFADRANIHFTLPTTETVTLKVYDNQGKELTTLYQGKAQANQAYSLEWQARNFASGMYLLQLQTSTKTQHFKVIINK</sequence>
<accession>A0A2T2Y9D9</accession>
<comment type="caution">
    <text evidence="3">The sequence shown here is derived from an EMBL/GenBank/DDBJ whole genome shotgun (WGS) entry which is preliminary data.</text>
</comment>
<dbReference type="PRINTS" id="PR00313">
    <property type="entry name" value="CABNDNGRPT"/>
</dbReference>
<dbReference type="Proteomes" id="UP000240357">
    <property type="component" value="Unassembled WGS sequence"/>
</dbReference>
<dbReference type="PANTHER" id="PTHR42754">
    <property type="entry name" value="ENDOGLUCANASE"/>
    <property type="match status" value="1"/>
</dbReference>
<gene>
    <name evidence="3" type="ORF">AHMF7605_00140</name>
</gene>
<dbReference type="PANTHER" id="PTHR42754:SF1">
    <property type="entry name" value="LIPOPROTEIN"/>
    <property type="match status" value="1"/>
</dbReference>
<dbReference type="OrthoDB" id="5377264at2"/>
<feature type="domain" description="Secretion system C-terminal sorting" evidence="1">
    <location>
        <begin position="1069"/>
        <end position="1145"/>
    </location>
</feature>
<dbReference type="NCBIfam" id="TIGR04183">
    <property type="entry name" value="Por_Secre_tail"/>
    <property type="match status" value="1"/>
</dbReference>
<dbReference type="Gene3D" id="2.60.40.4070">
    <property type="match status" value="1"/>
</dbReference>
<dbReference type="AlphaFoldDB" id="A0A2T2Y9D9"/>
<reference evidence="3 4" key="1">
    <citation type="submission" date="2018-03" db="EMBL/GenBank/DDBJ databases">
        <title>Adhaeribacter sp. HMF7605 Genome sequencing and assembly.</title>
        <authorList>
            <person name="Kang H."/>
            <person name="Kang J."/>
            <person name="Cha I."/>
            <person name="Kim H."/>
            <person name="Joh K."/>
        </authorList>
    </citation>
    <scope>NUCLEOTIDE SEQUENCE [LARGE SCALE GENOMIC DNA]</scope>
    <source>
        <strain evidence="3 4">HMF7605</strain>
    </source>
</reference>
<dbReference type="Pfam" id="PF20009">
    <property type="entry name" value="GEVED"/>
    <property type="match status" value="1"/>
</dbReference>